<dbReference type="Proteomes" id="UP000001740">
    <property type="component" value="Chromosome"/>
</dbReference>
<organism evidence="2 3">
    <name type="scientific">Xanthomonas oryzae pv. oryzae (strain PXO99A)</name>
    <dbReference type="NCBI Taxonomy" id="360094"/>
    <lineage>
        <taxon>Bacteria</taxon>
        <taxon>Pseudomonadati</taxon>
        <taxon>Pseudomonadota</taxon>
        <taxon>Gammaproteobacteria</taxon>
        <taxon>Lysobacterales</taxon>
        <taxon>Lysobacteraceae</taxon>
        <taxon>Xanthomonas</taxon>
    </lineage>
</organism>
<protein>
    <submittedName>
        <fullName evidence="2">Uncharacterized protein</fullName>
    </submittedName>
</protein>
<dbReference type="AlphaFoldDB" id="A0A0K0GFK8"/>
<dbReference type="KEGG" id="xop:PXO_05417"/>
<evidence type="ECO:0000313" key="3">
    <source>
        <dbReference type="Proteomes" id="UP000001740"/>
    </source>
</evidence>
<feature type="region of interest" description="Disordered" evidence="1">
    <location>
        <begin position="29"/>
        <end position="58"/>
    </location>
</feature>
<feature type="compositionally biased region" description="Polar residues" evidence="1">
    <location>
        <begin position="32"/>
        <end position="41"/>
    </location>
</feature>
<feature type="compositionally biased region" description="Basic and acidic residues" evidence="1">
    <location>
        <begin position="46"/>
        <end position="58"/>
    </location>
</feature>
<proteinExistence type="predicted"/>
<dbReference type="HOGENOM" id="CLU_2978205_0_0_6"/>
<reference evidence="2 3" key="1">
    <citation type="journal article" date="2008" name="BMC Genomics">
        <title>Genome sequence and rapid evolution of the rice pathogen Xanthomonas oryzae pv. oryzae PXO99A.</title>
        <authorList>
            <person name="Salzberg S.L."/>
            <person name="Sommer D.D."/>
            <person name="Schatz M.C."/>
            <person name="Phillippy A.M."/>
            <person name="Rabinowicz P.D."/>
            <person name="Tsuge S."/>
            <person name="Furutani A."/>
            <person name="Ochiai H."/>
            <person name="Delcher A.L."/>
            <person name="Kelley D."/>
            <person name="Madupu R."/>
            <person name="Puiu D."/>
            <person name="Radune D."/>
            <person name="Shumway M."/>
            <person name="Trapnell C."/>
            <person name="Aparna G."/>
            <person name="Jha G."/>
            <person name="Pandey A."/>
            <person name="Patil P.B."/>
            <person name="Ishihara H."/>
            <person name="Meyer D.F."/>
            <person name="Szurek B."/>
            <person name="Verdier V."/>
            <person name="Koebnik R."/>
            <person name="Dow J.M."/>
            <person name="Ryan R.P."/>
            <person name="Hirata H."/>
            <person name="Tsuyumu S."/>
            <person name="Won Lee S."/>
            <person name="Seo Y.S."/>
            <person name="Sriariyanum M."/>
            <person name="Ronald P.C."/>
            <person name="Sonti R.V."/>
            <person name="Van Sluys M.A."/>
            <person name="Leach J.E."/>
            <person name="White F.F."/>
            <person name="Bogdanove A.J."/>
        </authorList>
    </citation>
    <scope>NUCLEOTIDE SEQUENCE [LARGE SCALE GENOMIC DNA]</scope>
    <source>
        <strain evidence="2 3">PXO99A</strain>
    </source>
</reference>
<gene>
    <name evidence="2" type="ordered locus">PXO_05417</name>
</gene>
<sequence>MIVRSTRLAANSDPHAAIKTLAATPVLMRYPSSGTGDQSPCKTGRLHADIPPQREDMP</sequence>
<dbReference type="EMBL" id="CP000967">
    <property type="protein sequence ID" value="ACD56762.1"/>
    <property type="molecule type" value="Genomic_DNA"/>
</dbReference>
<name>A0A0K0GFK8_XANOP</name>
<evidence type="ECO:0000256" key="1">
    <source>
        <dbReference type="SAM" id="MobiDB-lite"/>
    </source>
</evidence>
<accession>A0A0K0GFK8</accession>
<evidence type="ECO:0000313" key="2">
    <source>
        <dbReference type="EMBL" id="ACD56762.1"/>
    </source>
</evidence>